<gene>
    <name evidence="2" type="ORF">GCM10023143_31140</name>
</gene>
<evidence type="ECO:0000256" key="1">
    <source>
        <dbReference type="SAM" id="Phobius"/>
    </source>
</evidence>
<dbReference type="RefSeq" id="WP_344981046.1">
    <property type="nucleotide sequence ID" value="NZ_BAABFN010000021.1"/>
</dbReference>
<dbReference type="EMBL" id="BAABFN010000021">
    <property type="protein sequence ID" value="GAA4318397.1"/>
    <property type="molecule type" value="Genomic_DNA"/>
</dbReference>
<reference evidence="3" key="1">
    <citation type="journal article" date="2019" name="Int. J. Syst. Evol. Microbiol.">
        <title>The Global Catalogue of Microorganisms (GCM) 10K type strain sequencing project: providing services to taxonomists for standard genome sequencing and annotation.</title>
        <authorList>
            <consortium name="The Broad Institute Genomics Platform"/>
            <consortium name="The Broad Institute Genome Sequencing Center for Infectious Disease"/>
            <person name="Wu L."/>
            <person name="Ma J."/>
        </authorList>
    </citation>
    <scope>NUCLEOTIDE SEQUENCE [LARGE SCALE GENOMIC DNA]</scope>
    <source>
        <strain evidence="3">JCM 17664</strain>
    </source>
</reference>
<dbReference type="PROSITE" id="PS51257">
    <property type="entry name" value="PROKAR_LIPOPROTEIN"/>
    <property type="match status" value="1"/>
</dbReference>
<keyword evidence="3" id="KW-1185">Reference proteome</keyword>
<evidence type="ECO:0008006" key="4">
    <source>
        <dbReference type="Google" id="ProtNLM"/>
    </source>
</evidence>
<evidence type="ECO:0000313" key="2">
    <source>
        <dbReference type="EMBL" id="GAA4318397.1"/>
    </source>
</evidence>
<keyword evidence="1" id="KW-1133">Transmembrane helix</keyword>
<evidence type="ECO:0000313" key="3">
    <source>
        <dbReference type="Proteomes" id="UP001501207"/>
    </source>
</evidence>
<accession>A0ABP8G6S7</accession>
<feature type="transmembrane region" description="Helical" evidence="1">
    <location>
        <begin position="12"/>
        <end position="31"/>
    </location>
</feature>
<dbReference type="Proteomes" id="UP001501207">
    <property type="component" value="Unassembled WGS sequence"/>
</dbReference>
<keyword evidence="1" id="KW-0472">Membrane</keyword>
<sequence length="155" mass="17497">MKTALKPSIIRPAGFLFPVIALGISLMLLSCKKDKSLISNKVYGTVIGFDPCTVVNNGGATGYLIELEELNAPNRIIDTVTTYNLPDLFHFTPDLFSRSAYLFPENLRNKFKFKLTYTLIPDNKKHYPICRADIFMYPIIGETQIKIIKTYGVVK</sequence>
<comment type="caution">
    <text evidence="2">The sequence shown here is derived from an EMBL/GenBank/DDBJ whole genome shotgun (WGS) entry which is preliminary data.</text>
</comment>
<protein>
    <recommendedName>
        <fullName evidence="4">Lipoprotein</fullName>
    </recommendedName>
</protein>
<organism evidence="2 3">
    <name type="scientific">Compostibacter hankyongensis</name>
    <dbReference type="NCBI Taxonomy" id="1007089"/>
    <lineage>
        <taxon>Bacteria</taxon>
        <taxon>Pseudomonadati</taxon>
        <taxon>Bacteroidota</taxon>
        <taxon>Chitinophagia</taxon>
        <taxon>Chitinophagales</taxon>
        <taxon>Chitinophagaceae</taxon>
        <taxon>Compostibacter</taxon>
    </lineage>
</organism>
<name>A0ABP8G6S7_9BACT</name>
<proteinExistence type="predicted"/>
<keyword evidence="1" id="KW-0812">Transmembrane</keyword>